<sequence>MSGCHGRRNGRLERGWSVPEEVNEVGLDDRVEPAAYEQVRQLGHAIGRKVSQVRDQRCAVEVARQGALGRLFSCPYVDQTAYAASSILGTRTGLSFRAHSPIVEPQYKPPGGNREVPVCRWGPGALDGDIAMTHTPWWPLRAVACACLLICGRPVLAQVTNEVVDDRPPSLETLQRQLADEQAHLLELKRSIQQQEARLNDMRRTLGMG</sequence>
<gene>
    <name evidence="2" type="ORF">VW29_20260</name>
</gene>
<protein>
    <submittedName>
        <fullName evidence="2">Uncharacterized protein</fullName>
    </submittedName>
</protein>
<evidence type="ECO:0000256" key="1">
    <source>
        <dbReference type="SAM" id="Coils"/>
    </source>
</evidence>
<reference evidence="2 3" key="1">
    <citation type="submission" date="2015-03" db="EMBL/GenBank/DDBJ databases">
        <authorList>
            <person name="Hassan Y.I."/>
            <person name="Lepp D."/>
            <person name="Zhou T."/>
        </authorList>
    </citation>
    <scope>NUCLEOTIDE SEQUENCE [LARGE SCALE GENOMIC DNA]</scope>
    <source>
        <strain evidence="2 3">DSM 17137</strain>
    </source>
</reference>
<keyword evidence="3" id="KW-1185">Reference proteome</keyword>
<proteinExistence type="predicted"/>
<comment type="caution">
    <text evidence="2">The sequence shown here is derived from an EMBL/GenBank/DDBJ whole genome shotgun (WGS) entry which is preliminary data.</text>
</comment>
<name>A0A0F5L3V7_9HYPH</name>
<evidence type="ECO:0000313" key="2">
    <source>
        <dbReference type="EMBL" id="KKB76312.1"/>
    </source>
</evidence>
<feature type="coiled-coil region" evidence="1">
    <location>
        <begin position="171"/>
        <end position="205"/>
    </location>
</feature>
<accession>A0A0F5L3V7</accession>
<dbReference type="AlphaFoldDB" id="A0A0F5L3V7"/>
<feature type="non-terminal residue" evidence="2">
    <location>
        <position position="209"/>
    </location>
</feature>
<organism evidence="2 3">
    <name type="scientific">Devosia limi DSM 17137</name>
    <dbReference type="NCBI Taxonomy" id="1121477"/>
    <lineage>
        <taxon>Bacteria</taxon>
        <taxon>Pseudomonadati</taxon>
        <taxon>Pseudomonadota</taxon>
        <taxon>Alphaproteobacteria</taxon>
        <taxon>Hyphomicrobiales</taxon>
        <taxon>Devosiaceae</taxon>
        <taxon>Devosia</taxon>
    </lineage>
</organism>
<dbReference type="Proteomes" id="UP000033608">
    <property type="component" value="Unassembled WGS sequence"/>
</dbReference>
<evidence type="ECO:0000313" key="3">
    <source>
        <dbReference type="Proteomes" id="UP000033608"/>
    </source>
</evidence>
<keyword evidence="1" id="KW-0175">Coiled coil</keyword>
<dbReference type="EMBL" id="LAJF01000154">
    <property type="protein sequence ID" value="KKB76312.1"/>
    <property type="molecule type" value="Genomic_DNA"/>
</dbReference>